<accession>R7YXV7</accession>
<dbReference type="GeneID" id="19903240"/>
<name>R7YXV7_CONA1</name>
<evidence type="ECO:0000313" key="2">
    <source>
        <dbReference type="Proteomes" id="UP000016924"/>
    </source>
</evidence>
<dbReference type="AlphaFoldDB" id="R7YXV7"/>
<organism evidence="1 2">
    <name type="scientific">Coniosporium apollinis (strain CBS 100218)</name>
    <name type="common">Rock-inhabiting black yeast</name>
    <dbReference type="NCBI Taxonomy" id="1168221"/>
    <lineage>
        <taxon>Eukaryota</taxon>
        <taxon>Fungi</taxon>
        <taxon>Dikarya</taxon>
        <taxon>Ascomycota</taxon>
        <taxon>Pezizomycotina</taxon>
        <taxon>Dothideomycetes</taxon>
        <taxon>Dothideomycetes incertae sedis</taxon>
        <taxon>Coniosporium</taxon>
    </lineage>
</organism>
<proteinExistence type="predicted"/>
<dbReference type="HOGENOM" id="CLU_2333542_0_0_1"/>
<keyword evidence="2" id="KW-1185">Reference proteome</keyword>
<protein>
    <submittedName>
        <fullName evidence="1">Uncharacterized protein</fullName>
    </submittedName>
</protein>
<sequence>MTSGTSTSTMILPMLNTTTAKPTTTHTVYLGTTTTTTTTFVAAPTNATTTFASNATIKATAAPTATDKKISGATSNLSSGNFIGLVAVAVGVCVGTLY</sequence>
<reference evidence="2" key="1">
    <citation type="submission" date="2012-06" db="EMBL/GenBank/DDBJ databases">
        <title>The genome sequence of Coniosporium apollinis CBS 100218.</title>
        <authorList>
            <consortium name="The Broad Institute Genome Sequencing Platform"/>
            <person name="Cuomo C."/>
            <person name="Gorbushina A."/>
            <person name="Noack S."/>
            <person name="Walker B."/>
            <person name="Young S.K."/>
            <person name="Zeng Q."/>
            <person name="Gargeya S."/>
            <person name="Fitzgerald M."/>
            <person name="Haas B."/>
            <person name="Abouelleil A."/>
            <person name="Alvarado L."/>
            <person name="Arachchi H.M."/>
            <person name="Berlin A.M."/>
            <person name="Chapman S.B."/>
            <person name="Goldberg J."/>
            <person name="Griggs A."/>
            <person name="Gujja S."/>
            <person name="Hansen M."/>
            <person name="Howarth C."/>
            <person name="Imamovic A."/>
            <person name="Larimer J."/>
            <person name="McCowan C."/>
            <person name="Montmayeur A."/>
            <person name="Murphy C."/>
            <person name="Neiman D."/>
            <person name="Pearson M."/>
            <person name="Priest M."/>
            <person name="Roberts A."/>
            <person name="Saif S."/>
            <person name="Shea T."/>
            <person name="Sisk P."/>
            <person name="Sykes S."/>
            <person name="Wortman J."/>
            <person name="Nusbaum C."/>
            <person name="Birren B."/>
        </authorList>
    </citation>
    <scope>NUCLEOTIDE SEQUENCE [LARGE SCALE GENOMIC DNA]</scope>
    <source>
        <strain evidence="2">CBS 100218</strain>
    </source>
</reference>
<evidence type="ECO:0000313" key="1">
    <source>
        <dbReference type="EMBL" id="EON66683.1"/>
    </source>
</evidence>
<dbReference type="Proteomes" id="UP000016924">
    <property type="component" value="Unassembled WGS sequence"/>
</dbReference>
<dbReference type="RefSeq" id="XP_007782000.1">
    <property type="nucleotide sequence ID" value="XM_007783810.1"/>
</dbReference>
<dbReference type="EMBL" id="JH767582">
    <property type="protein sequence ID" value="EON66683.1"/>
    <property type="molecule type" value="Genomic_DNA"/>
</dbReference>
<gene>
    <name evidence="1" type="ORF">W97_05929</name>
</gene>